<dbReference type="InterPro" id="IPR029752">
    <property type="entry name" value="D-isomer_DH_CS1"/>
</dbReference>
<dbReference type="Gene3D" id="3.40.50.720">
    <property type="entry name" value="NAD(P)-binding Rossmann-like Domain"/>
    <property type="match status" value="2"/>
</dbReference>
<dbReference type="SUPFAM" id="SSF52283">
    <property type="entry name" value="Formate/glycerate dehydrogenase catalytic domain-like"/>
    <property type="match status" value="1"/>
</dbReference>
<organism evidence="7 8">
    <name type="scientific">Pyrrhoderma noxium</name>
    <dbReference type="NCBI Taxonomy" id="2282107"/>
    <lineage>
        <taxon>Eukaryota</taxon>
        <taxon>Fungi</taxon>
        <taxon>Dikarya</taxon>
        <taxon>Basidiomycota</taxon>
        <taxon>Agaricomycotina</taxon>
        <taxon>Agaricomycetes</taxon>
        <taxon>Hymenochaetales</taxon>
        <taxon>Hymenochaetaceae</taxon>
        <taxon>Pyrrhoderma</taxon>
    </lineage>
</organism>
<evidence type="ECO:0000256" key="3">
    <source>
        <dbReference type="ARBA" id="ARBA00023027"/>
    </source>
</evidence>
<dbReference type="PANTHER" id="PTHR43026">
    <property type="entry name" value="2-HYDROXYACID DEHYDROGENASE HOMOLOG 1-RELATED"/>
    <property type="match status" value="1"/>
</dbReference>
<dbReference type="PROSITE" id="PS00671">
    <property type="entry name" value="D_2_HYDROXYACID_DH_3"/>
    <property type="match status" value="1"/>
</dbReference>
<sequence length="333" mass="36120">MKIAFFSTKEYDLSTFKPETVAPHKITFVNHRLDEGTALLAADHDAVCIFVNDDGSEPTLRALYGHGVRTIALRCSGYNNVDLKVAAELGISVVRVPAYSPEAIAEFAVGTILTVVRKYHKAYNRVREGNFLLSGLVGFNLSGKTVGIVGTGNIGMRTGRILSHGFGCNVLAYDPYPSTAAAAEAGLTYVTLDELLSRSDIISLHCPLLPSTKYILNETTLHRTKRGVVLVNISRGGLIDTKALIHALKSGHVGAVGMDVYENEEEYFFKDTSGMIMHDDVLSRLLSFHNVFVTGHQAYLTEEALISIAETTINNLTELEQGKPCANAVSASK</sequence>
<dbReference type="AlphaFoldDB" id="A0A286UUD2"/>
<dbReference type="OrthoDB" id="298012at2759"/>
<evidence type="ECO:0000256" key="4">
    <source>
        <dbReference type="RuleBase" id="RU003719"/>
    </source>
</evidence>
<dbReference type="PROSITE" id="PS00065">
    <property type="entry name" value="D_2_HYDROXYACID_DH_1"/>
    <property type="match status" value="1"/>
</dbReference>
<proteinExistence type="inferred from homology"/>
<protein>
    <submittedName>
        <fullName evidence="7">D-lactate dehydrogenase</fullName>
    </submittedName>
</protein>
<dbReference type="Proteomes" id="UP000217199">
    <property type="component" value="Unassembled WGS sequence"/>
</dbReference>
<dbReference type="SUPFAM" id="SSF51735">
    <property type="entry name" value="NAD(P)-binding Rossmann-fold domains"/>
    <property type="match status" value="1"/>
</dbReference>
<evidence type="ECO:0000259" key="5">
    <source>
        <dbReference type="Pfam" id="PF00389"/>
    </source>
</evidence>
<comment type="similarity">
    <text evidence="1 4">Belongs to the D-isomer specific 2-hydroxyacid dehydrogenase family.</text>
</comment>
<dbReference type="Pfam" id="PF00389">
    <property type="entry name" value="2-Hacid_dh"/>
    <property type="match status" value="1"/>
</dbReference>
<dbReference type="GO" id="GO:0051287">
    <property type="term" value="F:NAD binding"/>
    <property type="evidence" value="ECO:0007669"/>
    <property type="project" value="InterPro"/>
</dbReference>
<gene>
    <name evidence="7" type="ORF">PNOK_0024600</name>
</gene>
<evidence type="ECO:0000259" key="6">
    <source>
        <dbReference type="Pfam" id="PF02826"/>
    </source>
</evidence>
<dbReference type="PROSITE" id="PS00670">
    <property type="entry name" value="D_2_HYDROXYACID_DH_2"/>
    <property type="match status" value="1"/>
</dbReference>
<dbReference type="PANTHER" id="PTHR43026:SF1">
    <property type="entry name" value="2-HYDROXYACID DEHYDROGENASE HOMOLOG 1-RELATED"/>
    <property type="match status" value="1"/>
</dbReference>
<dbReference type="InParanoid" id="A0A286UUD2"/>
<evidence type="ECO:0000256" key="2">
    <source>
        <dbReference type="ARBA" id="ARBA00023002"/>
    </source>
</evidence>
<dbReference type="InterPro" id="IPR006139">
    <property type="entry name" value="D-isomer_2_OHA_DH_cat_dom"/>
</dbReference>
<comment type="caution">
    <text evidence="7">The sequence shown here is derived from an EMBL/GenBank/DDBJ whole genome shotgun (WGS) entry which is preliminary data.</text>
</comment>
<keyword evidence="8" id="KW-1185">Reference proteome</keyword>
<keyword evidence="3" id="KW-0520">NAD</keyword>
<dbReference type="InterPro" id="IPR058205">
    <property type="entry name" value="D-LDH-like"/>
</dbReference>
<dbReference type="CDD" id="cd12183">
    <property type="entry name" value="LDH_like_2"/>
    <property type="match status" value="1"/>
</dbReference>
<feature type="domain" description="D-isomer specific 2-hydroxyacid dehydrogenase NAD-binding" evidence="6">
    <location>
        <begin position="110"/>
        <end position="298"/>
    </location>
</feature>
<dbReference type="STRING" id="2282107.A0A286UUD2"/>
<accession>A0A286UUD2</accession>
<dbReference type="InterPro" id="IPR036291">
    <property type="entry name" value="NAD(P)-bd_dom_sf"/>
</dbReference>
<reference evidence="7 8" key="1">
    <citation type="journal article" date="2017" name="Mol. Ecol.">
        <title>Comparative and population genomic landscape of Phellinus noxius: A hypervariable fungus causing root rot in trees.</title>
        <authorList>
            <person name="Chung C.L."/>
            <person name="Lee T.J."/>
            <person name="Akiba M."/>
            <person name="Lee H.H."/>
            <person name="Kuo T.H."/>
            <person name="Liu D."/>
            <person name="Ke H.M."/>
            <person name="Yokoi T."/>
            <person name="Roa M.B."/>
            <person name="Lu M.J."/>
            <person name="Chang Y.Y."/>
            <person name="Ann P.J."/>
            <person name="Tsai J.N."/>
            <person name="Chen C.Y."/>
            <person name="Tzean S.S."/>
            <person name="Ota Y."/>
            <person name="Hattori T."/>
            <person name="Sahashi N."/>
            <person name="Liou R.F."/>
            <person name="Kikuchi T."/>
            <person name="Tsai I.J."/>
        </authorList>
    </citation>
    <scope>NUCLEOTIDE SEQUENCE [LARGE SCALE GENOMIC DNA]</scope>
    <source>
        <strain evidence="7 8">FFPRI411160</strain>
    </source>
</reference>
<evidence type="ECO:0000256" key="1">
    <source>
        <dbReference type="ARBA" id="ARBA00005854"/>
    </source>
</evidence>
<dbReference type="Pfam" id="PF02826">
    <property type="entry name" value="2-Hacid_dh_C"/>
    <property type="match status" value="1"/>
</dbReference>
<evidence type="ECO:0000313" key="7">
    <source>
        <dbReference type="EMBL" id="PAV23178.1"/>
    </source>
</evidence>
<dbReference type="GO" id="GO:0016616">
    <property type="term" value="F:oxidoreductase activity, acting on the CH-OH group of donors, NAD or NADP as acceptor"/>
    <property type="evidence" value="ECO:0007669"/>
    <property type="project" value="InterPro"/>
</dbReference>
<name>A0A286UUD2_9AGAM</name>
<keyword evidence="2 4" id="KW-0560">Oxidoreductase</keyword>
<dbReference type="EMBL" id="NBII01000001">
    <property type="protein sequence ID" value="PAV23178.1"/>
    <property type="molecule type" value="Genomic_DNA"/>
</dbReference>
<evidence type="ECO:0000313" key="8">
    <source>
        <dbReference type="Proteomes" id="UP000217199"/>
    </source>
</evidence>
<dbReference type="FunCoup" id="A0A286UUD2">
    <property type="interactions" value="25"/>
</dbReference>
<dbReference type="InterPro" id="IPR029753">
    <property type="entry name" value="D-isomer_DH_CS"/>
</dbReference>
<feature type="domain" description="D-isomer specific 2-hydroxyacid dehydrogenase catalytic" evidence="5">
    <location>
        <begin position="4"/>
        <end position="329"/>
    </location>
</feature>
<dbReference type="InterPro" id="IPR006140">
    <property type="entry name" value="D-isomer_DH_NAD-bd"/>
</dbReference>